<evidence type="ECO:0000256" key="7">
    <source>
        <dbReference type="SAM" id="MobiDB-lite"/>
    </source>
</evidence>
<gene>
    <name evidence="9" type="ORF">THITE_118254</name>
</gene>
<keyword evidence="5" id="KW-0804">Transcription</keyword>
<dbReference type="PANTHER" id="PTHR47338">
    <property type="entry name" value="ZN(II)2CYS6 TRANSCRIPTION FACTOR (EUROFUNG)-RELATED"/>
    <property type="match status" value="1"/>
</dbReference>
<feature type="region of interest" description="Disordered" evidence="7">
    <location>
        <begin position="1"/>
        <end position="29"/>
    </location>
</feature>
<dbReference type="Pfam" id="PF04082">
    <property type="entry name" value="Fungal_trans"/>
    <property type="match status" value="1"/>
</dbReference>
<feature type="domain" description="Zn(2)-C6 fungal-type" evidence="8">
    <location>
        <begin position="29"/>
        <end position="59"/>
    </location>
</feature>
<keyword evidence="3" id="KW-0805">Transcription regulation</keyword>
<dbReference type="GO" id="GO:0005634">
    <property type="term" value="C:nucleus"/>
    <property type="evidence" value="ECO:0007669"/>
    <property type="project" value="UniProtKB-SubCell"/>
</dbReference>
<keyword evidence="10" id="KW-1185">Reference proteome</keyword>
<keyword evidence="6" id="KW-0539">Nucleus</keyword>
<dbReference type="SMART" id="SM00906">
    <property type="entry name" value="Fungal_trans"/>
    <property type="match status" value="1"/>
</dbReference>
<dbReference type="InterPro" id="IPR001138">
    <property type="entry name" value="Zn2Cys6_DnaBD"/>
</dbReference>
<dbReference type="GO" id="GO:0003677">
    <property type="term" value="F:DNA binding"/>
    <property type="evidence" value="ECO:0007669"/>
    <property type="project" value="UniProtKB-KW"/>
</dbReference>
<keyword evidence="4" id="KW-0238">DNA-binding</keyword>
<dbReference type="Pfam" id="PF00172">
    <property type="entry name" value="Zn_clus"/>
    <property type="match status" value="1"/>
</dbReference>
<dbReference type="PROSITE" id="PS50048">
    <property type="entry name" value="ZN2_CY6_FUNGAL_2"/>
    <property type="match status" value="1"/>
</dbReference>
<evidence type="ECO:0000256" key="4">
    <source>
        <dbReference type="ARBA" id="ARBA00023125"/>
    </source>
</evidence>
<evidence type="ECO:0000256" key="3">
    <source>
        <dbReference type="ARBA" id="ARBA00023015"/>
    </source>
</evidence>
<dbReference type="KEGG" id="ttt:THITE_118254"/>
<accession>G2R0P1</accession>
<name>G2R0P1_THETT</name>
<dbReference type="PANTHER" id="PTHR47338:SF3">
    <property type="entry name" value="C6 FINGER DOMAIN TRANSCRIPTION FACTOR DBAA-RELATED"/>
    <property type="match status" value="1"/>
</dbReference>
<evidence type="ECO:0000256" key="6">
    <source>
        <dbReference type="ARBA" id="ARBA00023242"/>
    </source>
</evidence>
<dbReference type="SMART" id="SM00066">
    <property type="entry name" value="GAL4"/>
    <property type="match status" value="1"/>
</dbReference>
<protein>
    <recommendedName>
        <fullName evidence="8">Zn(2)-C6 fungal-type domain-containing protein</fullName>
    </recommendedName>
</protein>
<dbReference type="AlphaFoldDB" id="G2R0P1"/>
<evidence type="ECO:0000256" key="2">
    <source>
        <dbReference type="ARBA" id="ARBA00022723"/>
    </source>
</evidence>
<evidence type="ECO:0000259" key="8">
    <source>
        <dbReference type="PROSITE" id="PS50048"/>
    </source>
</evidence>
<dbReference type="CDD" id="cd00067">
    <property type="entry name" value="GAL4"/>
    <property type="match status" value="1"/>
</dbReference>
<evidence type="ECO:0000256" key="5">
    <source>
        <dbReference type="ARBA" id="ARBA00023163"/>
    </source>
</evidence>
<evidence type="ECO:0000256" key="1">
    <source>
        <dbReference type="ARBA" id="ARBA00004123"/>
    </source>
</evidence>
<dbReference type="GO" id="GO:0006351">
    <property type="term" value="P:DNA-templated transcription"/>
    <property type="evidence" value="ECO:0007669"/>
    <property type="project" value="InterPro"/>
</dbReference>
<dbReference type="GeneID" id="11520808"/>
<feature type="compositionally biased region" description="Low complexity" evidence="7">
    <location>
        <begin position="1"/>
        <end position="11"/>
    </location>
</feature>
<feature type="compositionally biased region" description="Low complexity" evidence="7">
    <location>
        <begin position="126"/>
        <end position="142"/>
    </location>
</feature>
<proteinExistence type="predicted"/>
<keyword evidence="2" id="KW-0479">Metal-binding</keyword>
<dbReference type="PROSITE" id="PS00463">
    <property type="entry name" value="ZN2_CY6_FUNGAL_1"/>
    <property type="match status" value="1"/>
</dbReference>
<sequence length="617" mass="67963">MAASKRTSSTGGSRGAGAMGQPRQLPGSACEECRKRKLRCDRQRPQCGKCADAGIVCEINNNRLARGPKKGDLKALRSRIGELQTGLSPDRPATSWPGIVKLALERRLSLDHGDAALSILVGDPATTTTDTTAATESPTTTSGLEGNSTALVSPCQTQPVWEGTEVHVQVPPMTPTSGPMGLPAFKLPPTPPSPPKSTFVDDLMRADLDQLYFDRVHPNIPIFNHSRYFSRARQTSWANGPNYMLCLQHAMWTLAMALSSQFESSRETLYTETRQMLEALDMADDDLHPVRIEQVQAWLLIAFYELARSSYRRASISAGRAFRLVQLARLHEVDSPGNAAEDEEDRVVKEERRRTFWVAYCLDRLISMRSRCPLTLTEEVLCTRLPSPELAFQSGQPIPGCFLSEAITSGDHNFLSPLAEAVLLVTICGRALSHAQVSSVEQAFGSPSLDFWLRHEWLDSMLMRSLDCLTVNTSVVSAMVDPMLLFAFMMAHATTIFMGQIAQASGMDSHSRAAAVEYQHRATRAAREIAGLAKAHERIGFFKAHTFLPLAVFLGASQLAADRKRRLDTFQDAEHDSSLDGELQSCLDALRKMQSFNNLAREHLAVLESLEFGFGGL</sequence>
<evidence type="ECO:0000313" key="10">
    <source>
        <dbReference type="Proteomes" id="UP000008181"/>
    </source>
</evidence>
<dbReference type="CDD" id="cd12148">
    <property type="entry name" value="fungal_TF_MHR"/>
    <property type="match status" value="1"/>
</dbReference>
<dbReference type="OrthoDB" id="3037908at2759"/>
<dbReference type="HOGENOM" id="CLU_011017_3_1_1"/>
<dbReference type="InterPro" id="IPR007219">
    <property type="entry name" value="XnlR_reg_dom"/>
</dbReference>
<evidence type="ECO:0000313" key="9">
    <source>
        <dbReference type="EMBL" id="AEO67302.1"/>
    </source>
</evidence>
<dbReference type="GO" id="GO:0008270">
    <property type="term" value="F:zinc ion binding"/>
    <property type="evidence" value="ECO:0007669"/>
    <property type="project" value="InterPro"/>
</dbReference>
<dbReference type="GO" id="GO:0000981">
    <property type="term" value="F:DNA-binding transcription factor activity, RNA polymerase II-specific"/>
    <property type="evidence" value="ECO:0007669"/>
    <property type="project" value="InterPro"/>
</dbReference>
<dbReference type="RefSeq" id="XP_003653638.1">
    <property type="nucleotide sequence ID" value="XM_003653590.1"/>
</dbReference>
<reference evidence="9 10" key="1">
    <citation type="journal article" date="2011" name="Nat. Biotechnol.">
        <title>Comparative genomic analysis of the thermophilic biomass-degrading fungi Myceliophthora thermophila and Thielavia terrestris.</title>
        <authorList>
            <person name="Berka R.M."/>
            <person name="Grigoriev I.V."/>
            <person name="Otillar R."/>
            <person name="Salamov A."/>
            <person name="Grimwood J."/>
            <person name="Reid I."/>
            <person name="Ishmael N."/>
            <person name="John T."/>
            <person name="Darmond C."/>
            <person name="Moisan M.-C."/>
            <person name="Henrissat B."/>
            <person name="Coutinho P.M."/>
            <person name="Lombard V."/>
            <person name="Natvig D.O."/>
            <person name="Lindquist E."/>
            <person name="Schmutz J."/>
            <person name="Lucas S."/>
            <person name="Harris P."/>
            <person name="Powlowski J."/>
            <person name="Bellemare A."/>
            <person name="Taylor D."/>
            <person name="Butler G."/>
            <person name="de Vries R.P."/>
            <person name="Allijn I.E."/>
            <person name="van den Brink J."/>
            <person name="Ushinsky S."/>
            <person name="Storms R."/>
            <person name="Powell A.J."/>
            <person name="Paulsen I.T."/>
            <person name="Elbourne L.D.H."/>
            <person name="Baker S.E."/>
            <person name="Magnuson J."/>
            <person name="LaBoissiere S."/>
            <person name="Clutterbuck A.J."/>
            <person name="Martinez D."/>
            <person name="Wogulis M."/>
            <person name="de Leon A.L."/>
            <person name="Rey M.W."/>
            <person name="Tsang A."/>
        </authorList>
    </citation>
    <scope>NUCLEOTIDE SEQUENCE [LARGE SCALE GENOMIC DNA]</scope>
    <source>
        <strain evidence="10">ATCC 38088 / NRRL 8126</strain>
    </source>
</reference>
<dbReference type="SUPFAM" id="SSF57701">
    <property type="entry name" value="Zn2/Cys6 DNA-binding domain"/>
    <property type="match status" value="1"/>
</dbReference>
<dbReference type="eggNOG" id="ENOG502SH49">
    <property type="taxonomic scope" value="Eukaryota"/>
</dbReference>
<organism evidence="9 10">
    <name type="scientific">Thermothielavioides terrestris (strain ATCC 38088 / NRRL 8126)</name>
    <name type="common">Thielavia terrestris</name>
    <dbReference type="NCBI Taxonomy" id="578455"/>
    <lineage>
        <taxon>Eukaryota</taxon>
        <taxon>Fungi</taxon>
        <taxon>Dikarya</taxon>
        <taxon>Ascomycota</taxon>
        <taxon>Pezizomycotina</taxon>
        <taxon>Sordariomycetes</taxon>
        <taxon>Sordariomycetidae</taxon>
        <taxon>Sordariales</taxon>
        <taxon>Chaetomiaceae</taxon>
        <taxon>Thermothielavioides</taxon>
        <taxon>Thermothielavioides terrestris</taxon>
    </lineage>
</organism>
<dbReference type="Proteomes" id="UP000008181">
    <property type="component" value="Chromosome 2"/>
</dbReference>
<feature type="region of interest" description="Disordered" evidence="7">
    <location>
        <begin position="126"/>
        <end position="148"/>
    </location>
</feature>
<dbReference type="Gene3D" id="4.10.240.10">
    <property type="entry name" value="Zn(2)-C6 fungal-type DNA-binding domain"/>
    <property type="match status" value="1"/>
</dbReference>
<comment type="subcellular location">
    <subcellularLocation>
        <location evidence="1">Nucleus</location>
    </subcellularLocation>
</comment>
<dbReference type="InterPro" id="IPR050815">
    <property type="entry name" value="TF_fung"/>
</dbReference>
<dbReference type="EMBL" id="CP003010">
    <property type="protein sequence ID" value="AEO67302.1"/>
    <property type="molecule type" value="Genomic_DNA"/>
</dbReference>
<dbReference type="STRING" id="578455.G2R0P1"/>
<dbReference type="InterPro" id="IPR036864">
    <property type="entry name" value="Zn2-C6_fun-type_DNA-bd_sf"/>
</dbReference>